<keyword evidence="1" id="KW-0067">ATP-binding</keyword>
<dbReference type="OrthoDB" id="9760950at2"/>
<proteinExistence type="predicted"/>
<dbReference type="EMBL" id="CP036434">
    <property type="protein sequence ID" value="QDV07987.1"/>
    <property type="molecule type" value="Genomic_DNA"/>
</dbReference>
<evidence type="ECO:0000313" key="1">
    <source>
        <dbReference type="EMBL" id="QDV07987.1"/>
    </source>
</evidence>
<sequence length="91" mass="10666">MDEPTNDLGLDTLRVLEEAIEYYPGCMIIVTHDRYFLNRVATHILSFEGEDENGVGIVYFHHGDYESFKDWKRSKGEDLDKLKGPRRKFAR</sequence>
<dbReference type="Gene3D" id="3.40.50.300">
    <property type="entry name" value="P-loop containing nucleotide triphosphate hydrolases"/>
    <property type="match status" value="1"/>
</dbReference>
<gene>
    <name evidence="1" type="ORF">Poly30_35230</name>
</gene>
<dbReference type="InterPro" id="IPR027417">
    <property type="entry name" value="P-loop_NTPase"/>
</dbReference>
<dbReference type="AlphaFoldDB" id="A0A518EV69"/>
<evidence type="ECO:0000313" key="2">
    <source>
        <dbReference type="Proteomes" id="UP000320390"/>
    </source>
</evidence>
<accession>A0A518EV69</accession>
<protein>
    <submittedName>
        <fullName evidence="1">Putative ABC transporter ATP-binding protein</fullName>
    </submittedName>
</protein>
<dbReference type="Proteomes" id="UP000320390">
    <property type="component" value="Chromosome"/>
</dbReference>
<name>A0A518EV69_9BACT</name>
<reference evidence="1 2" key="1">
    <citation type="submission" date="2019-02" db="EMBL/GenBank/DDBJ databases">
        <title>Deep-cultivation of Planctomycetes and their phenomic and genomic characterization uncovers novel biology.</title>
        <authorList>
            <person name="Wiegand S."/>
            <person name="Jogler M."/>
            <person name="Boedeker C."/>
            <person name="Pinto D."/>
            <person name="Vollmers J."/>
            <person name="Rivas-Marin E."/>
            <person name="Kohn T."/>
            <person name="Peeters S.H."/>
            <person name="Heuer A."/>
            <person name="Rast P."/>
            <person name="Oberbeckmann S."/>
            <person name="Bunk B."/>
            <person name="Jeske O."/>
            <person name="Meyerdierks A."/>
            <person name="Storesund J.E."/>
            <person name="Kallscheuer N."/>
            <person name="Luecker S."/>
            <person name="Lage O.M."/>
            <person name="Pohl T."/>
            <person name="Merkel B.J."/>
            <person name="Hornburger P."/>
            <person name="Mueller R.-W."/>
            <person name="Bruemmer F."/>
            <person name="Labrenz M."/>
            <person name="Spormann A.M."/>
            <person name="Op den Camp H."/>
            <person name="Overmann J."/>
            <person name="Amann R."/>
            <person name="Jetten M.S.M."/>
            <person name="Mascher T."/>
            <person name="Medema M.H."/>
            <person name="Devos D.P."/>
            <person name="Kaster A.-K."/>
            <person name="Ovreas L."/>
            <person name="Rohde M."/>
            <person name="Galperin M.Y."/>
            <person name="Jogler C."/>
        </authorList>
    </citation>
    <scope>NUCLEOTIDE SEQUENCE [LARGE SCALE GENOMIC DNA]</scope>
    <source>
        <strain evidence="1 2">Poly30</strain>
    </source>
</reference>
<dbReference type="SUPFAM" id="SSF52540">
    <property type="entry name" value="P-loop containing nucleoside triphosphate hydrolases"/>
    <property type="match status" value="1"/>
</dbReference>
<dbReference type="GO" id="GO:0045900">
    <property type="term" value="P:negative regulation of translational elongation"/>
    <property type="evidence" value="ECO:0007669"/>
    <property type="project" value="InterPro"/>
</dbReference>
<keyword evidence="1" id="KW-0547">Nucleotide-binding</keyword>
<dbReference type="PANTHER" id="PTHR43858">
    <property type="entry name" value="ENERGY-DEPENDENT TRANSLATIONAL THROTTLE PROTEIN ETTA"/>
    <property type="match status" value="1"/>
</dbReference>
<dbReference type="GO" id="GO:0005524">
    <property type="term" value="F:ATP binding"/>
    <property type="evidence" value="ECO:0007669"/>
    <property type="project" value="UniProtKB-KW"/>
</dbReference>
<dbReference type="PANTHER" id="PTHR43858:SF1">
    <property type="entry name" value="ABC TRANSPORTER-RELATED PROTEIN"/>
    <property type="match status" value="1"/>
</dbReference>
<dbReference type="RefSeq" id="WP_145199852.1">
    <property type="nucleotide sequence ID" value="NZ_CP036434.1"/>
</dbReference>
<keyword evidence="2" id="KW-1185">Reference proteome</keyword>
<dbReference type="InterPro" id="IPR022374">
    <property type="entry name" value="EttA"/>
</dbReference>
<organism evidence="1 2">
    <name type="scientific">Saltatorellus ferox</name>
    <dbReference type="NCBI Taxonomy" id="2528018"/>
    <lineage>
        <taxon>Bacteria</taxon>
        <taxon>Pseudomonadati</taxon>
        <taxon>Planctomycetota</taxon>
        <taxon>Planctomycetia</taxon>
        <taxon>Planctomycetia incertae sedis</taxon>
        <taxon>Saltatorellus</taxon>
    </lineage>
</organism>